<evidence type="ECO:0000313" key="3">
    <source>
        <dbReference type="Proteomes" id="UP001153269"/>
    </source>
</evidence>
<dbReference type="Proteomes" id="UP001153269">
    <property type="component" value="Unassembled WGS sequence"/>
</dbReference>
<protein>
    <submittedName>
        <fullName evidence="2">Uncharacterized protein</fullName>
    </submittedName>
</protein>
<gene>
    <name evidence="2" type="ORF">PLEPLA_LOCUS32279</name>
</gene>
<name>A0A9N7V9R4_PLEPL</name>
<dbReference type="EMBL" id="CADEAL010003402">
    <property type="protein sequence ID" value="CAB1444563.1"/>
    <property type="molecule type" value="Genomic_DNA"/>
</dbReference>
<accession>A0A9N7V9R4</accession>
<feature type="region of interest" description="Disordered" evidence="1">
    <location>
        <begin position="52"/>
        <end position="90"/>
    </location>
</feature>
<organism evidence="2 3">
    <name type="scientific">Pleuronectes platessa</name>
    <name type="common">European plaice</name>
    <dbReference type="NCBI Taxonomy" id="8262"/>
    <lineage>
        <taxon>Eukaryota</taxon>
        <taxon>Metazoa</taxon>
        <taxon>Chordata</taxon>
        <taxon>Craniata</taxon>
        <taxon>Vertebrata</taxon>
        <taxon>Euteleostomi</taxon>
        <taxon>Actinopterygii</taxon>
        <taxon>Neopterygii</taxon>
        <taxon>Teleostei</taxon>
        <taxon>Neoteleostei</taxon>
        <taxon>Acanthomorphata</taxon>
        <taxon>Carangaria</taxon>
        <taxon>Pleuronectiformes</taxon>
        <taxon>Pleuronectoidei</taxon>
        <taxon>Pleuronectidae</taxon>
        <taxon>Pleuronectes</taxon>
    </lineage>
</organism>
<evidence type="ECO:0000256" key="1">
    <source>
        <dbReference type="SAM" id="MobiDB-lite"/>
    </source>
</evidence>
<comment type="caution">
    <text evidence="2">The sequence shown here is derived from an EMBL/GenBank/DDBJ whole genome shotgun (WGS) entry which is preliminary data.</text>
</comment>
<keyword evidence="3" id="KW-1185">Reference proteome</keyword>
<dbReference type="AlphaFoldDB" id="A0A9N7V9R4"/>
<proteinExistence type="predicted"/>
<reference evidence="2" key="1">
    <citation type="submission" date="2020-03" db="EMBL/GenBank/DDBJ databases">
        <authorList>
            <person name="Weist P."/>
        </authorList>
    </citation>
    <scope>NUCLEOTIDE SEQUENCE</scope>
</reference>
<sequence length="101" mass="11437">MKKGKVKPRGTLSAEAGLRTAAEGHGIRRRSLLVGSTFRRHQWRVLPEQVEESPPLFNRSARTTERSSRPLTRGQAEPSRASCQRPRPLNSCPLFERINSF</sequence>
<evidence type="ECO:0000313" key="2">
    <source>
        <dbReference type="EMBL" id="CAB1444563.1"/>
    </source>
</evidence>